<evidence type="ECO:0000313" key="3">
    <source>
        <dbReference type="Proteomes" id="UP000321287"/>
    </source>
</evidence>
<name>A0AAN4R2X9_9PROT</name>
<feature type="transmembrane region" description="Helical" evidence="1">
    <location>
        <begin position="21"/>
        <end position="40"/>
    </location>
</feature>
<dbReference type="GeneID" id="78225867"/>
<feature type="transmembrane region" description="Helical" evidence="1">
    <location>
        <begin position="52"/>
        <end position="72"/>
    </location>
</feature>
<organism evidence="2 3">
    <name type="scientific">Asaia bogorensis NBRC 16594</name>
    <dbReference type="NCBI Taxonomy" id="1231624"/>
    <lineage>
        <taxon>Bacteria</taxon>
        <taxon>Pseudomonadati</taxon>
        <taxon>Pseudomonadota</taxon>
        <taxon>Alphaproteobacteria</taxon>
        <taxon>Acetobacterales</taxon>
        <taxon>Acetobacteraceae</taxon>
        <taxon>Asaia</taxon>
    </lineage>
</organism>
<accession>A0AAN4R2X9</accession>
<feature type="transmembrane region" description="Helical" evidence="1">
    <location>
        <begin position="251"/>
        <end position="274"/>
    </location>
</feature>
<dbReference type="AlphaFoldDB" id="A0AAN4R2X9"/>
<keyword evidence="1" id="KW-1133">Transmembrane helix</keyword>
<protein>
    <submittedName>
        <fullName evidence="2">Uncharacterized protein</fullName>
    </submittedName>
</protein>
<evidence type="ECO:0000256" key="1">
    <source>
        <dbReference type="SAM" id="Phobius"/>
    </source>
</evidence>
<feature type="transmembrane region" description="Helical" evidence="1">
    <location>
        <begin position="93"/>
        <end position="110"/>
    </location>
</feature>
<gene>
    <name evidence="2" type="ORF">ABO01nite_14440</name>
</gene>
<keyword evidence="1" id="KW-0472">Membrane</keyword>
<feature type="transmembrane region" description="Helical" evidence="1">
    <location>
        <begin position="370"/>
        <end position="390"/>
    </location>
</feature>
<feature type="transmembrane region" description="Helical" evidence="1">
    <location>
        <begin position="336"/>
        <end position="358"/>
    </location>
</feature>
<dbReference type="RefSeq" id="WP_062164141.1">
    <property type="nucleotide sequence ID" value="NZ_AP014690.1"/>
</dbReference>
<feature type="transmembrane region" description="Helical" evidence="1">
    <location>
        <begin position="432"/>
        <end position="450"/>
    </location>
</feature>
<evidence type="ECO:0000313" key="2">
    <source>
        <dbReference type="EMBL" id="GEL53437.1"/>
    </source>
</evidence>
<reference evidence="2 3" key="1">
    <citation type="submission" date="2019-07" db="EMBL/GenBank/DDBJ databases">
        <title>Whole genome shotgun sequence of Asaia bogorensis NBRC 16594.</title>
        <authorList>
            <person name="Hosoyama A."/>
            <person name="Uohara A."/>
            <person name="Ohji S."/>
            <person name="Ichikawa N."/>
        </authorList>
    </citation>
    <scope>NUCLEOTIDE SEQUENCE [LARGE SCALE GENOMIC DNA]</scope>
    <source>
        <strain evidence="2 3">NBRC 16594</strain>
    </source>
</reference>
<keyword evidence="3" id="KW-1185">Reference proteome</keyword>
<sequence length="460" mass="50933">MRDTLRAMRLYASPIFLRENPMVLLGLLYAVICYSIAVWLRLAPPHVDGLPMLVNLVMSAWWVLLLSAFSSVNTHYWRQIRSPVTFMLPRLQHGEYCAVHAIIAIAFTVLCAPPLLMGAPLLNTLSVEALALALWSGADQTGPKSMRRATRIMRRIVSRIGFILLLVPKIQLLIFTASWPVALGLLLAGLGIALYEYRFRDYRLDPLPETGLVGRDHFPRLLQPVISCLMWRPGFLPHIPLQDQFLTTRPVIVALVQIGGTLIFAALSAIMLLVMDGHLPTIDAFRHSLPGYARQATLLVAIGVCQKFQKRTDWPFLVALCPFGDKAAFTRKLLQLHLMTAVFAGGVSGLWLGLVSWYGKNLPVFHCLTWGLAAGILLVGTVCVPCLGLLSARLNRPAVNMVLTISGVVIVLQACTALMIESAFWWRGLLPLGAIVVVALLYIITPHALARQDWPLEPPR</sequence>
<feature type="transmembrane region" description="Helical" evidence="1">
    <location>
        <begin position="402"/>
        <end position="426"/>
    </location>
</feature>
<keyword evidence="1" id="KW-0812">Transmembrane</keyword>
<dbReference type="EMBL" id="BJVS01000003">
    <property type="protein sequence ID" value="GEL53437.1"/>
    <property type="molecule type" value="Genomic_DNA"/>
</dbReference>
<feature type="transmembrane region" description="Helical" evidence="1">
    <location>
        <begin position="181"/>
        <end position="197"/>
    </location>
</feature>
<comment type="caution">
    <text evidence="2">The sequence shown here is derived from an EMBL/GenBank/DDBJ whole genome shotgun (WGS) entry which is preliminary data.</text>
</comment>
<proteinExistence type="predicted"/>
<dbReference type="Proteomes" id="UP000321287">
    <property type="component" value="Unassembled WGS sequence"/>
</dbReference>